<dbReference type="PaxDb" id="273075-Ta0375"/>
<name>Q9HL56_THEAC</name>
<dbReference type="PROSITE" id="PS51186">
    <property type="entry name" value="GNAT"/>
    <property type="match status" value="1"/>
</dbReference>
<keyword evidence="3" id="KW-1185">Reference proteome</keyword>
<protein>
    <submittedName>
        <fullName evidence="2">Protease synthase and sporulation negative regulatory protein (PaiA) related</fullName>
    </submittedName>
</protein>
<organism evidence="2 3">
    <name type="scientific">Thermoplasma acidophilum (strain ATCC 25905 / DSM 1728 / JCM 9062 / NBRC 15155 / AMRC-C165)</name>
    <dbReference type="NCBI Taxonomy" id="273075"/>
    <lineage>
        <taxon>Archaea</taxon>
        <taxon>Methanobacteriati</taxon>
        <taxon>Thermoplasmatota</taxon>
        <taxon>Thermoplasmata</taxon>
        <taxon>Thermoplasmatales</taxon>
        <taxon>Thermoplasmataceae</taxon>
        <taxon>Thermoplasma</taxon>
    </lineage>
</organism>
<dbReference type="SUPFAM" id="SSF55729">
    <property type="entry name" value="Acyl-CoA N-acyltransferases (Nat)"/>
    <property type="match status" value="1"/>
</dbReference>
<dbReference type="EMBL" id="AL445064">
    <property type="protein sequence ID" value="CAC11519.1"/>
    <property type="molecule type" value="Genomic_DNA"/>
</dbReference>
<dbReference type="AlphaFoldDB" id="Q9HL56"/>
<keyword evidence="2" id="KW-0645">Protease</keyword>
<keyword evidence="2" id="KW-0378">Hydrolase</keyword>
<dbReference type="HOGENOM" id="CLU_013985_18_3_2"/>
<dbReference type="InterPro" id="IPR050276">
    <property type="entry name" value="MshD_Acetyltransferase"/>
</dbReference>
<accession>Q9HL56</accession>
<evidence type="ECO:0000313" key="2">
    <source>
        <dbReference type="EMBL" id="CAC11519.1"/>
    </source>
</evidence>
<dbReference type="GO" id="GO:0016747">
    <property type="term" value="F:acyltransferase activity, transferring groups other than amino-acyl groups"/>
    <property type="evidence" value="ECO:0007669"/>
    <property type="project" value="InterPro"/>
</dbReference>
<dbReference type="InParanoid" id="Q9HL56"/>
<gene>
    <name evidence="2" type="ordered locus">Ta0375</name>
</gene>
<proteinExistence type="predicted"/>
<dbReference type="KEGG" id="tac:Ta0375"/>
<reference evidence="2 3" key="1">
    <citation type="journal article" date="2000" name="Nature">
        <title>The genome sequence of the thermoacidophilic scavenger Thermoplasma acidophilum.</title>
        <authorList>
            <person name="Ruepp A."/>
            <person name="Graml W."/>
            <person name="Santos-Martinez M.L."/>
            <person name="Koretke K.K."/>
            <person name="Volker C."/>
            <person name="Mewes H.W."/>
            <person name="Frishman D."/>
            <person name="Stocker S."/>
            <person name="Lupas A.N."/>
            <person name="Baumeister W."/>
        </authorList>
    </citation>
    <scope>NUCLEOTIDE SEQUENCE [LARGE SCALE GENOMIC DNA]</scope>
    <source>
        <strain evidence="3">ATCC 25905 / DSM 1728 / JCM 9062 / NBRC 15155 / AMRC-C165</strain>
    </source>
</reference>
<dbReference type="eggNOG" id="arCOG00844">
    <property type="taxonomic scope" value="Archaea"/>
</dbReference>
<dbReference type="GO" id="GO:0008233">
    <property type="term" value="F:peptidase activity"/>
    <property type="evidence" value="ECO:0007669"/>
    <property type="project" value="UniProtKB-KW"/>
</dbReference>
<dbReference type="Proteomes" id="UP000001024">
    <property type="component" value="Chromosome"/>
</dbReference>
<dbReference type="InterPro" id="IPR016181">
    <property type="entry name" value="Acyl_CoA_acyltransferase"/>
</dbReference>
<dbReference type="PANTHER" id="PTHR43617">
    <property type="entry name" value="L-AMINO ACID N-ACETYLTRANSFERASE"/>
    <property type="match status" value="1"/>
</dbReference>
<dbReference type="CDD" id="cd04301">
    <property type="entry name" value="NAT_SF"/>
    <property type="match status" value="1"/>
</dbReference>
<evidence type="ECO:0000259" key="1">
    <source>
        <dbReference type="PROSITE" id="PS51186"/>
    </source>
</evidence>
<dbReference type="Gene3D" id="3.40.630.30">
    <property type="match status" value="1"/>
</dbReference>
<dbReference type="Pfam" id="PF00583">
    <property type="entry name" value="Acetyltransf_1"/>
    <property type="match status" value="1"/>
</dbReference>
<dbReference type="GO" id="GO:0006508">
    <property type="term" value="P:proteolysis"/>
    <property type="evidence" value="ECO:0007669"/>
    <property type="project" value="UniProtKB-KW"/>
</dbReference>
<sequence>MSDDDVDNVIEVARDSWKWTYKDIYSDEFIENWISEKYSKEKLLNEITKSQLNLDLVFLGSFHESKLIGFIELKISSSKAELLRLYLRPEYTHRGVGRILLSEAEELVKKRDVEECILYVHKKNYIATSFYKKNGFQVKDIYGDDLIMIKRYKV</sequence>
<dbReference type="STRING" id="273075.gene:9571594"/>
<evidence type="ECO:0000313" key="3">
    <source>
        <dbReference type="Proteomes" id="UP000001024"/>
    </source>
</evidence>
<dbReference type="InterPro" id="IPR000182">
    <property type="entry name" value="GNAT_dom"/>
</dbReference>
<feature type="domain" description="N-acetyltransferase" evidence="1">
    <location>
        <begin position="1"/>
        <end position="153"/>
    </location>
</feature>
<dbReference type="EnsemblBacteria" id="CAC11519">
    <property type="protein sequence ID" value="CAC11519"/>
    <property type="gene ID" value="CAC11519"/>
</dbReference>